<dbReference type="Gene3D" id="1.10.10.10">
    <property type="entry name" value="Winged helix-like DNA-binding domain superfamily/Winged helix DNA-binding domain"/>
    <property type="match status" value="1"/>
</dbReference>
<dbReference type="InterPro" id="IPR036388">
    <property type="entry name" value="WH-like_DNA-bd_sf"/>
</dbReference>
<dbReference type="PANTHER" id="PTHR30146:SF148">
    <property type="entry name" value="HTH-TYPE TRANSCRIPTIONAL REPRESSOR PURR-RELATED"/>
    <property type="match status" value="1"/>
</dbReference>
<evidence type="ECO:0000313" key="6">
    <source>
        <dbReference type="EMBL" id="SIQ31182.1"/>
    </source>
</evidence>
<dbReference type="SUPFAM" id="SSF53822">
    <property type="entry name" value="Periplasmic binding protein-like I"/>
    <property type="match status" value="1"/>
</dbReference>
<dbReference type="InterPro" id="IPR000524">
    <property type="entry name" value="Tscrpt_reg_HTH_GntR"/>
</dbReference>
<dbReference type="EMBL" id="FTLX01000002">
    <property type="protein sequence ID" value="SIQ31182.1"/>
    <property type="molecule type" value="Genomic_DNA"/>
</dbReference>
<keyword evidence="1" id="KW-0678">Repressor</keyword>
<reference evidence="6 7" key="1">
    <citation type="submission" date="2017-01" db="EMBL/GenBank/DDBJ databases">
        <authorList>
            <person name="Mah S.A."/>
            <person name="Swanson W.J."/>
            <person name="Moy G.W."/>
            <person name="Vacquier V.D."/>
        </authorList>
    </citation>
    <scope>NUCLEOTIDE SEQUENCE [LARGE SCALE GENOMIC DNA]</scope>
    <source>
        <strain evidence="6 7">NIO-1016</strain>
    </source>
</reference>
<keyword evidence="3" id="KW-0238">DNA-binding</keyword>
<sequence length="381" mass="42976">MIRTPLYKQVQQYILDFIQEKEWKADQKIPSENELADKFSVSRITVKKALDSLVEEGQIYRIQGKGSFISSSTLGEPSIYEVTATAKKKPQFKLIACLVPVLNSELTTAIFARIQSLLSKAGYQMLLFQTDDSQENEQQIVKRAMEMGVDGIIIYPVEGETYNEEVLKLTLQDFPLVLIDRYFRGIEANSVCSDNFLGSYEAVQYLLKMGHSQIGLVSTHHLGTTSIEDRIQGYEKALTDAGISIDHKLQLLDLYRSEDSPEQREENKRKVQDFIEKNPEMSAIFSVSPRLEIIETASELGLRIPDDLSLILFDDYAQADLFATPPSCVQQQGHSIGEEAVKLLVSAIQNPAQKRKKVFISPKLIIRKSTAKAKYSDSPRV</sequence>
<dbReference type="Proteomes" id="UP000186385">
    <property type="component" value="Unassembled WGS sequence"/>
</dbReference>
<dbReference type="CDD" id="cd07377">
    <property type="entry name" value="WHTH_GntR"/>
    <property type="match status" value="1"/>
</dbReference>
<dbReference type="GO" id="GO:0000976">
    <property type="term" value="F:transcription cis-regulatory region binding"/>
    <property type="evidence" value="ECO:0007669"/>
    <property type="project" value="TreeGrafter"/>
</dbReference>
<evidence type="ECO:0000259" key="5">
    <source>
        <dbReference type="PROSITE" id="PS50949"/>
    </source>
</evidence>
<organism evidence="6 7">
    <name type="scientific">Domibacillus enclensis</name>
    <dbReference type="NCBI Taxonomy" id="1017273"/>
    <lineage>
        <taxon>Bacteria</taxon>
        <taxon>Bacillati</taxon>
        <taxon>Bacillota</taxon>
        <taxon>Bacilli</taxon>
        <taxon>Bacillales</taxon>
        <taxon>Bacillaceae</taxon>
        <taxon>Domibacillus</taxon>
    </lineage>
</organism>
<accession>A0A1N6RR45</accession>
<protein>
    <submittedName>
        <fullName evidence="6">Transcriptional regulator, GntR family</fullName>
    </submittedName>
</protein>
<dbReference type="Gene3D" id="3.40.50.2300">
    <property type="match status" value="2"/>
</dbReference>
<dbReference type="SMART" id="SM00345">
    <property type="entry name" value="HTH_GNTR"/>
    <property type="match status" value="1"/>
</dbReference>
<dbReference type="STRING" id="1017273.SAMN05443094_102194"/>
<dbReference type="PANTHER" id="PTHR30146">
    <property type="entry name" value="LACI-RELATED TRANSCRIPTIONAL REPRESSOR"/>
    <property type="match status" value="1"/>
</dbReference>
<evidence type="ECO:0000256" key="4">
    <source>
        <dbReference type="ARBA" id="ARBA00023163"/>
    </source>
</evidence>
<keyword evidence="2" id="KW-0805">Transcription regulation</keyword>
<feature type="domain" description="HTH gntR-type" evidence="5">
    <location>
        <begin position="4"/>
        <end position="72"/>
    </location>
</feature>
<dbReference type="InterPro" id="IPR028082">
    <property type="entry name" value="Peripla_BP_I"/>
</dbReference>
<dbReference type="Pfam" id="PF13377">
    <property type="entry name" value="Peripla_BP_3"/>
    <property type="match status" value="1"/>
</dbReference>
<dbReference type="Pfam" id="PF00392">
    <property type="entry name" value="GntR"/>
    <property type="match status" value="1"/>
</dbReference>
<evidence type="ECO:0000256" key="2">
    <source>
        <dbReference type="ARBA" id="ARBA00023015"/>
    </source>
</evidence>
<dbReference type="RefSeq" id="WP_231581259.1">
    <property type="nucleotide sequence ID" value="NZ_FTLX01000002.1"/>
</dbReference>
<evidence type="ECO:0000256" key="1">
    <source>
        <dbReference type="ARBA" id="ARBA00022491"/>
    </source>
</evidence>
<evidence type="ECO:0000313" key="7">
    <source>
        <dbReference type="Proteomes" id="UP000186385"/>
    </source>
</evidence>
<gene>
    <name evidence="6" type="ORF">SAMN05443094_102194</name>
</gene>
<proteinExistence type="predicted"/>
<dbReference type="InterPro" id="IPR036390">
    <property type="entry name" value="WH_DNA-bd_sf"/>
</dbReference>
<name>A0A1N6RR45_9BACI</name>
<dbReference type="SUPFAM" id="SSF46785">
    <property type="entry name" value="Winged helix' DNA-binding domain"/>
    <property type="match status" value="1"/>
</dbReference>
<dbReference type="InterPro" id="IPR046335">
    <property type="entry name" value="LacI/GalR-like_sensor"/>
</dbReference>
<dbReference type="AlphaFoldDB" id="A0A1N6RR45"/>
<evidence type="ECO:0000256" key="3">
    <source>
        <dbReference type="ARBA" id="ARBA00023125"/>
    </source>
</evidence>
<dbReference type="FunFam" id="1.10.10.10:FF:000079">
    <property type="entry name" value="GntR family transcriptional regulator"/>
    <property type="match status" value="1"/>
</dbReference>
<dbReference type="PRINTS" id="PR00035">
    <property type="entry name" value="HTHGNTR"/>
</dbReference>
<dbReference type="PROSITE" id="PS50949">
    <property type="entry name" value="HTH_GNTR"/>
    <property type="match status" value="1"/>
</dbReference>
<dbReference type="GO" id="GO:0003700">
    <property type="term" value="F:DNA-binding transcription factor activity"/>
    <property type="evidence" value="ECO:0007669"/>
    <property type="project" value="InterPro"/>
</dbReference>
<keyword evidence="4" id="KW-0804">Transcription</keyword>
<dbReference type="CDD" id="cd06267">
    <property type="entry name" value="PBP1_LacI_sugar_binding-like"/>
    <property type="match status" value="1"/>
</dbReference>